<dbReference type="EMBL" id="DUZY01000001">
    <property type="protein sequence ID" value="DAD25702.1"/>
    <property type="molecule type" value="Genomic_DNA"/>
</dbReference>
<organism evidence="2 3">
    <name type="scientific">Nelumbo nucifera</name>
    <name type="common">Sacred lotus</name>
    <dbReference type="NCBI Taxonomy" id="4432"/>
    <lineage>
        <taxon>Eukaryota</taxon>
        <taxon>Viridiplantae</taxon>
        <taxon>Streptophyta</taxon>
        <taxon>Embryophyta</taxon>
        <taxon>Tracheophyta</taxon>
        <taxon>Spermatophyta</taxon>
        <taxon>Magnoliopsida</taxon>
        <taxon>Proteales</taxon>
        <taxon>Nelumbonaceae</taxon>
        <taxon>Nelumbo</taxon>
    </lineage>
</organism>
<gene>
    <name evidence="1" type="ORF">HUJ06_027099</name>
    <name evidence="2" type="ORF">HUJ06_027166</name>
</gene>
<reference evidence="2 3" key="1">
    <citation type="journal article" date="2020" name="Mol. Biol. Evol.">
        <title>Distinct Expression and Methylation Patterns for Genes with Different Fates following a Single Whole-Genome Duplication in Flowering Plants.</title>
        <authorList>
            <person name="Shi T."/>
            <person name="Rahmani R.S."/>
            <person name="Gugger P.F."/>
            <person name="Wang M."/>
            <person name="Li H."/>
            <person name="Zhang Y."/>
            <person name="Li Z."/>
            <person name="Wang Q."/>
            <person name="Van de Peer Y."/>
            <person name="Marchal K."/>
            <person name="Chen J."/>
        </authorList>
    </citation>
    <scope>NUCLEOTIDE SEQUENCE [LARGE SCALE GENOMIC DNA]</scope>
    <source>
        <tissue evidence="2">Leaf</tissue>
    </source>
</reference>
<dbReference type="AlphaFoldDB" id="A0A822Y082"/>
<proteinExistence type="predicted"/>
<comment type="caution">
    <text evidence="2">The sequence shown here is derived from an EMBL/GenBank/DDBJ whole genome shotgun (WGS) entry which is preliminary data.</text>
</comment>
<protein>
    <submittedName>
        <fullName evidence="2">Uncharacterized protein</fullName>
    </submittedName>
</protein>
<name>A0A822Y082_NELNU</name>
<sequence length="84" mass="8997">MAVRADDSLSSRVDLFSITSGWGDGEESSSGHITGDSQVQDCSFPVLCSAESYRDGIETPISAEFPGVETDERLMHLKASPSDQ</sequence>
<dbReference type="EMBL" id="DUZY01000001">
    <property type="protein sequence ID" value="DAD25635.1"/>
    <property type="molecule type" value="Genomic_DNA"/>
</dbReference>
<accession>A0A822Y082</accession>
<evidence type="ECO:0000313" key="2">
    <source>
        <dbReference type="EMBL" id="DAD25702.1"/>
    </source>
</evidence>
<evidence type="ECO:0000313" key="3">
    <source>
        <dbReference type="Proteomes" id="UP000607653"/>
    </source>
</evidence>
<dbReference type="Proteomes" id="UP000607653">
    <property type="component" value="Unassembled WGS sequence"/>
</dbReference>
<evidence type="ECO:0000313" key="1">
    <source>
        <dbReference type="EMBL" id="DAD25635.1"/>
    </source>
</evidence>
<keyword evidence="3" id="KW-1185">Reference proteome</keyword>